<dbReference type="RefSeq" id="WP_133770325.1">
    <property type="nucleotide sequence ID" value="NZ_SNZR01000013.1"/>
</dbReference>
<keyword evidence="2" id="KW-0347">Helicase</keyword>
<dbReference type="EMBL" id="SNZR01000013">
    <property type="protein sequence ID" value="TDR89594.1"/>
    <property type="molecule type" value="Genomic_DNA"/>
</dbReference>
<dbReference type="InterPro" id="IPR027417">
    <property type="entry name" value="P-loop_NTPase"/>
</dbReference>
<dbReference type="GO" id="GO:0005524">
    <property type="term" value="F:ATP binding"/>
    <property type="evidence" value="ECO:0007669"/>
    <property type="project" value="InterPro"/>
</dbReference>
<keyword evidence="2" id="KW-0378">Hydrolase</keyword>
<protein>
    <submittedName>
        <fullName evidence="2">DnaB helicase-like protein</fullName>
    </submittedName>
</protein>
<evidence type="ECO:0000259" key="1">
    <source>
        <dbReference type="Pfam" id="PF03796"/>
    </source>
</evidence>
<dbReference type="InterPro" id="IPR007694">
    <property type="entry name" value="DNA_helicase_DnaB-like_C"/>
</dbReference>
<name>A0A4R7BUV2_9HYPH</name>
<keyword evidence="2" id="KW-0547">Nucleotide-binding</keyword>
<keyword evidence="2" id="KW-0067">ATP-binding</keyword>
<dbReference type="GO" id="GO:0003678">
    <property type="term" value="F:DNA helicase activity"/>
    <property type="evidence" value="ECO:0007669"/>
    <property type="project" value="InterPro"/>
</dbReference>
<evidence type="ECO:0000313" key="3">
    <source>
        <dbReference type="Proteomes" id="UP000295122"/>
    </source>
</evidence>
<dbReference type="SUPFAM" id="SSF52540">
    <property type="entry name" value="P-loop containing nucleoside triphosphate hydrolases"/>
    <property type="match status" value="1"/>
</dbReference>
<keyword evidence="3" id="KW-1185">Reference proteome</keyword>
<sequence length="235" mass="25589">MRASDSIRHLKRKARLLSRRDGIALHAALDAVAAGEGFARWSLLAAKAPSAAAEIYARLRPGDLLLIGARPGQGKTLMALRLAVEAMARGRRSVVFTLEDTERDIAGRFAALGIEPGRFGGLFASDCSDAICADHIVGALDTAAPGTFAVVDYLQLLDQRRDKADLGTQIRTLKAFARRREVVMAVTAQIDRRYDPLRKRLPDIEDVRLPNPLDLALFDKACFLGGGGLRCRELN</sequence>
<dbReference type="OrthoDB" id="7357206at2"/>
<dbReference type="GO" id="GO:0006260">
    <property type="term" value="P:DNA replication"/>
    <property type="evidence" value="ECO:0007669"/>
    <property type="project" value="InterPro"/>
</dbReference>
<comment type="caution">
    <text evidence="2">The sequence shown here is derived from an EMBL/GenBank/DDBJ whole genome shotgun (WGS) entry which is preliminary data.</text>
</comment>
<reference evidence="2 3" key="1">
    <citation type="submission" date="2019-03" db="EMBL/GenBank/DDBJ databases">
        <title>Genomic Encyclopedia of Type Strains, Phase IV (KMG-IV): sequencing the most valuable type-strain genomes for metagenomic binning, comparative biology and taxonomic classification.</title>
        <authorList>
            <person name="Goeker M."/>
        </authorList>
    </citation>
    <scope>NUCLEOTIDE SEQUENCE [LARGE SCALE GENOMIC DNA]</scope>
    <source>
        <strain evidence="2 3">DSM 25903</strain>
    </source>
</reference>
<gene>
    <name evidence="2" type="ORF">EV668_2426</name>
</gene>
<accession>A0A4R7BUV2</accession>
<dbReference type="Proteomes" id="UP000295122">
    <property type="component" value="Unassembled WGS sequence"/>
</dbReference>
<dbReference type="Pfam" id="PF03796">
    <property type="entry name" value="DnaB_C"/>
    <property type="match status" value="1"/>
</dbReference>
<organism evidence="2 3">
    <name type="scientific">Enterovirga rhinocerotis</name>
    <dbReference type="NCBI Taxonomy" id="1339210"/>
    <lineage>
        <taxon>Bacteria</taxon>
        <taxon>Pseudomonadati</taxon>
        <taxon>Pseudomonadota</taxon>
        <taxon>Alphaproteobacteria</taxon>
        <taxon>Hyphomicrobiales</taxon>
        <taxon>Methylobacteriaceae</taxon>
        <taxon>Enterovirga</taxon>
    </lineage>
</organism>
<proteinExistence type="predicted"/>
<dbReference type="AlphaFoldDB" id="A0A4R7BUV2"/>
<evidence type="ECO:0000313" key="2">
    <source>
        <dbReference type="EMBL" id="TDR89594.1"/>
    </source>
</evidence>
<dbReference type="NCBIfam" id="NF004629">
    <property type="entry name" value="PRK05973.1"/>
    <property type="match status" value="1"/>
</dbReference>
<feature type="domain" description="SF4 helicase" evidence="1">
    <location>
        <begin position="59"/>
        <end position="110"/>
    </location>
</feature>
<dbReference type="Gene3D" id="3.40.50.300">
    <property type="entry name" value="P-loop containing nucleotide triphosphate hydrolases"/>
    <property type="match status" value="2"/>
</dbReference>